<evidence type="ECO:0000256" key="4">
    <source>
        <dbReference type="ARBA" id="ARBA00009038"/>
    </source>
</evidence>
<protein>
    <recommendedName>
        <fullName evidence="10">Dolichyl-diphosphooligosaccharide--protein glycosyltransferase subunit 2</fullName>
    </recommendedName>
    <alternativeName>
        <fullName evidence="10">Ribophorin-2</fullName>
    </alternativeName>
</protein>
<dbReference type="Proteomes" id="UP001465755">
    <property type="component" value="Unassembled WGS sequence"/>
</dbReference>
<keyword evidence="15" id="KW-1185">Reference proteome</keyword>
<feature type="domain" description="Ribophorin II N-terminal" evidence="11">
    <location>
        <begin position="51"/>
        <end position="293"/>
    </location>
</feature>
<feature type="transmembrane region" description="Helical" evidence="10">
    <location>
        <begin position="612"/>
        <end position="632"/>
    </location>
</feature>
<feature type="transmembrane region" description="Helical" evidence="10">
    <location>
        <begin position="638"/>
        <end position="660"/>
    </location>
</feature>
<dbReference type="PANTHER" id="PTHR12640:SF0">
    <property type="entry name" value="DOLICHYL-DIPHOSPHOOLIGOSACCHARIDE--PROTEIN GLYCOSYLTRANSFERASE SUBUNIT 2"/>
    <property type="match status" value="1"/>
</dbReference>
<dbReference type="EMBL" id="JALJOQ010000032">
    <property type="protein sequence ID" value="KAK9807280.1"/>
    <property type="molecule type" value="Genomic_DNA"/>
</dbReference>
<dbReference type="InterPro" id="IPR055373">
    <property type="entry name" value="Ribophorin_II_N"/>
</dbReference>
<accession>A0AAW1PBS7</accession>
<organism evidence="14 15">
    <name type="scientific">Symbiochloris irregularis</name>
    <dbReference type="NCBI Taxonomy" id="706552"/>
    <lineage>
        <taxon>Eukaryota</taxon>
        <taxon>Viridiplantae</taxon>
        <taxon>Chlorophyta</taxon>
        <taxon>core chlorophytes</taxon>
        <taxon>Trebouxiophyceae</taxon>
        <taxon>Trebouxiales</taxon>
        <taxon>Trebouxiaceae</taxon>
        <taxon>Symbiochloris</taxon>
    </lineage>
</organism>
<dbReference type="GO" id="GO:0006487">
    <property type="term" value="P:protein N-linked glycosylation"/>
    <property type="evidence" value="ECO:0007669"/>
    <property type="project" value="UniProtKB-UniRule"/>
</dbReference>
<evidence type="ECO:0000259" key="13">
    <source>
        <dbReference type="Pfam" id="PF25147"/>
    </source>
</evidence>
<reference evidence="14 15" key="1">
    <citation type="journal article" date="2024" name="Nat. Commun.">
        <title>Phylogenomics reveals the evolutionary origins of lichenization in chlorophyte algae.</title>
        <authorList>
            <person name="Puginier C."/>
            <person name="Libourel C."/>
            <person name="Otte J."/>
            <person name="Skaloud P."/>
            <person name="Haon M."/>
            <person name="Grisel S."/>
            <person name="Petersen M."/>
            <person name="Berrin J.G."/>
            <person name="Delaux P.M."/>
            <person name="Dal Grande F."/>
            <person name="Keller J."/>
        </authorList>
    </citation>
    <scope>NUCLEOTIDE SEQUENCE [LARGE SCALE GENOMIC DNA]</scope>
    <source>
        <strain evidence="14 15">SAG 2036</strain>
    </source>
</reference>
<evidence type="ECO:0000313" key="14">
    <source>
        <dbReference type="EMBL" id="KAK9807280.1"/>
    </source>
</evidence>
<evidence type="ECO:0000259" key="12">
    <source>
        <dbReference type="Pfam" id="PF23860"/>
    </source>
</evidence>
<evidence type="ECO:0000256" key="3">
    <source>
        <dbReference type="ARBA" id="ARBA00004922"/>
    </source>
</evidence>
<dbReference type="InterPro" id="IPR055374">
    <property type="entry name" value="Ribophorin_II_3rd"/>
</dbReference>
<sequence>MHRFVRVLPVVLGLLAISQAEVFTPKDSASLSDFVLAKAGADGLYAARSADAYHGSLALAALADKQPAHASRLCDWTVGSSYTKGGLQRLYQIVKLAAQLGCAARIDAAPAAGQALAAVANASSVDDIYYGIGTLASLHHAKALPKAIGLKEITKAMQPSWAVLKRLIMSSGLVRPQPGTQSSIQATGRAYLLLVEARNELRLQPPSDVEKAVDELVASIPKVLDGATAKGLSAAGDKDWLGGIATFLAGAAAVQAHGLDPLQLGHLARALAATKEVGTLQQAFHLATGLQALKAKSFPQALEITLATPALAIGSETPLRVLVTDFTGRPVTDASVTASSKGGSLLTDASLKSVDSSTGAYELDVLSHVQAPAKLELTVTAVAESGKPAGQVDVRVVVTDELVPSPATITVSGADSDTLQDTSATFPDAAADSTLALDHTSSLKVALGLKAASADAAFTEVQALLRLTHLASGASAFFAPKSAGDDALTITITTAGLAKQIGAHNGAYEATLLAGHETVAAPLVWLLGTVEVTHAPRDDGSPALPPPARAAAAASQALPEIRHIFRQPAARPPQAVSYLFTGLAVAPLAVLLYMLASIGVNFKGFPTEGGPLIANLGFQASILAILVLYVIFWLQLDLLTLLPILAGLLLVATVFGYSALSSHGSSHLKDQ</sequence>
<dbReference type="PANTHER" id="PTHR12640">
    <property type="entry name" value="RIBOPHORIN II"/>
    <property type="match status" value="1"/>
</dbReference>
<evidence type="ECO:0000256" key="2">
    <source>
        <dbReference type="ARBA" id="ARBA00004477"/>
    </source>
</evidence>
<keyword evidence="6 10" id="KW-0732">Signal</keyword>
<feature type="signal peptide" evidence="10">
    <location>
        <begin position="1"/>
        <end position="20"/>
    </location>
</feature>
<evidence type="ECO:0000256" key="8">
    <source>
        <dbReference type="ARBA" id="ARBA00022989"/>
    </source>
</evidence>
<dbReference type="Pfam" id="PF23860">
    <property type="entry name" value="Ribophorin_II_3rd"/>
    <property type="match status" value="1"/>
</dbReference>
<evidence type="ECO:0000256" key="1">
    <source>
        <dbReference type="ARBA" id="ARBA00002791"/>
    </source>
</evidence>
<dbReference type="AlphaFoldDB" id="A0AAW1PBS7"/>
<feature type="domain" description="Ribophorin II third" evidence="12">
    <location>
        <begin position="408"/>
        <end position="532"/>
    </location>
</feature>
<comment type="subcellular location">
    <subcellularLocation>
        <location evidence="2 10">Endoplasmic reticulum membrane</location>
        <topology evidence="2 10">Multi-pass membrane protein</topology>
    </subcellularLocation>
</comment>
<name>A0AAW1PBS7_9CHLO</name>
<feature type="domain" description="Ribophorin II C-terminal" evidence="13">
    <location>
        <begin position="565"/>
        <end position="663"/>
    </location>
</feature>
<dbReference type="Pfam" id="PF05817">
    <property type="entry name" value="Ribophorin_II"/>
    <property type="match status" value="1"/>
</dbReference>
<proteinExistence type="inferred from homology"/>
<evidence type="ECO:0000313" key="15">
    <source>
        <dbReference type="Proteomes" id="UP001465755"/>
    </source>
</evidence>
<keyword evidence="5 10" id="KW-0812">Transmembrane</keyword>
<feature type="transmembrane region" description="Helical" evidence="10">
    <location>
        <begin position="575"/>
        <end position="600"/>
    </location>
</feature>
<evidence type="ECO:0000256" key="6">
    <source>
        <dbReference type="ARBA" id="ARBA00022729"/>
    </source>
</evidence>
<dbReference type="Pfam" id="PF25147">
    <property type="entry name" value="Ribophorin_II_C"/>
    <property type="match status" value="1"/>
</dbReference>
<dbReference type="InterPro" id="IPR008814">
    <property type="entry name" value="Swp1"/>
</dbReference>
<gene>
    <name evidence="14" type="ORF">WJX73_007465</name>
</gene>
<evidence type="ECO:0000256" key="10">
    <source>
        <dbReference type="RuleBase" id="RU366029"/>
    </source>
</evidence>
<keyword evidence="7 10" id="KW-0256">Endoplasmic reticulum</keyword>
<dbReference type="GO" id="GO:0008250">
    <property type="term" value="C:oligosaccharyltransferase complex"/>
    <property type="evidence" value="ECO:0007669"/>
    <property type="project" value="UniProtKB-UniRule"/>
</dbReference>
<comment type="subunit">
    <text evidence="10">Component of the oligosaccharyltransferase (OST) complex.</text>
</comment>
<comment type="pathway">
    <text evidence="3 10">Protein modification; protein glycosylation.</text>
</comment>
<dbReference type="InterPro" id="IPR056790">
    <property type="entry name" value="Ribophorin_II_C"/>
</dbReference>
<feature type="chain" id="PRO_5043093889" description="Dolichyl-diphosphooligosaccharide--protein glycosyltransferase subunit 2" evidence="10">
    <location>
        <begin position="21"/>
        <end position="671"/>
    </location>
</feature>
<evidence type="ECO:0000259" key="11">
    <source>
        <dbReference type="Pfam" id="PF05817"/>
    </source>
</evidence>
<keyword evidence="8 10" id="KW-1133">Transmembrane helix</keyword>
<evidence type="ECO:0000256" key="5">
    <source>
        <dbReference type="ARBA" id="ARBA00022692"/>
    </source>
</evidence>
<keyword evidence="9 10" id="KW-0472">Membrane</keyword>
<comment type="similarity">
    <text evidence="4 10">Belongs to the SWP1 family.</text>
</comment>
<comment type="function">
    <text evidence="1 10">Subunit of the oligosaccharyl transferase (OST) complex that catalyzes the initial transfer of a defined glycan (Glc(3)Man(9)GlcNAc(2) in eukaryotes) from the lipid carrier dolichol-pyrophosphate to an asparagine residue within an Asn-X-Ser/Thr consensus motif in nascent polypeptide chains, the first step in protein N-glycosylation. N-glycosylation occurs cotranslationally and the complex associates with the Sec61 complex at the channel-forming translocon complex that mediates protein translocation across the endoplasmic reticulum (ER). All subunits are required for a maximal enzyme activity.</text>
</comment>
<comment type="caution">
    <text evidence="14">The sequence shown here is derived from an EMBL/GenBank/DDBJ whole genome shotgun (WGS) entry which is preliminary data.</text>
</comment>
<evidence type="ECO:0000256" key="7">
    <source>
        <dbReference type="ARBA" id="ARBA00022824"/>
    </source>
</evidence>
<evidence type="ECO:0000256" key="9">
    <source>
        <dbReference type="ARBA" id="ARBA00023136"/>
    </source>
</evidence>